<feature type="domain" description="Pyrrolo-quinoline quinone repeat" evidence="2">
    <location>
        <begin position="1078"/>
        <end position="1222"/>
    </location>
</feature>
<dbReference type="HOGENOM" id="CLU_260419_0_0_0"/>
<dbReference type="InterPro" id="IPR018391">
    <property type="entry name" value="PQQ_b-propeller_rpt"/>
</dbReference>
<name>D2R6R6_PIRSD</name>
<proteinExistence type="predicted"/>
<protein>
    <submittedName>
        <fullName evidence="3">Pyrrolo-quinoline quinone</fullName>
    </submittedName>
</protein>
<feature type="region of interest" description="Disordered" evidence="1">
    <location>
        <begin position="52"/>
        <end position="72"/>
    </location>
</feature>
<keyword evidence="4" id="KW-1185">Reference proteome</keyword>
<feature type="domain" description="Pyrrolo-quinoline quinone repeat" evidence="2">
    <location>
        <begin position="490"/>
        <end position="610"/>
    </location>
</feature>
<dbReference type="SUPFAM" id="SSF50998">
    <property type="entry name" value="Quinoprotein alcohol dehydrogenase-like"/>
    <property type="match status" value="1"/>
</dbReference>
<dbReference type="EMBL" id="CP001848">
    <property type="protein sequence ID" value="ADB17366.1"/>
    <property type="molecule type" value="Genomic_DNA"/>
</dbReference>
<dbReference type="Proteomes" id="UP000001887">
    <property type="component" value="Chromosome"/>
</dbReference>
<dbReference type="InterPro" id="IPR011990">
    <property type="entry name" value="TPR-like_helical_dom_sf"/>
</dbReference>
<dbReference type="eggNOG" id="COG1729">
    <property type="taxonomic scope" value="Bacteria"/>
</dbReference>
<dbReference type="InterPro" id="IPR002372">
    <property type="entry name" value="PQQ_rpt_dom"/>
</dbReference>
<dbReference type="InterPro" id="IPR016024">
    <property type="entry name" value="ARM-type_fold"/>
</dbReference>
<reference evidence="3 4" key="1">
    <citation type="journal article" date="2009" name="Stand. Genomic Sci.">
        <title>Complete genome sequence of Pirellula staleyi type strain (ATCC 27377).</title>
        <authorList>
            <person name="Clum A."/>
            <person name="Tindall B.J."/>
            <person name="Sikorski J."/>
            <person name="Ivanova N."/>
            <person name="Mavrommatis K."/>
            <person name="Lucas S."/>
            <person name="Glavina del Rio T."/>
            <person name="Nolan M."/>
            <person name="Chen F."/>
            <person name="Tice H."/>
            <person name="Pitluck S."/>
            <person name="Cheng J.F."/>
            <person name="Chertkov O."/>
            <person name="Brettin T."/>
            <person name="Han C."/>
            <person name="Detter J.C."/>
            <person name="Kuske C."/>
            <person name="Bruce D."/>
            <person name="Goodwin L."/>
            <person name="Ovchinikova G."/>
            <person name="Pati A."/>
            <person name="Mikhailova N."/>
            <person name="Chen A."/>
            <person name="Palaniappan K."/>
            <person name="Land M."/>
            <person name="Hauser L."/>
            <person name="Chang Y.J."/>
            <person name="Jeffries C.D."/>
            <person name="Chain P."/>
            <person name="Rohde M."/>
            <person name="Goker M."/>
            <person name="Bristow J."/>
            <person name="Eisen J.A."/>
            <person name="Markowitz V."/>
            <person name="Hugenholtz P."/>
            <person name="Kyrpides N.C."/>
            <person name="Klenk H.P."/>
            <person name="Lapidus A."/>
        </authorList>
    </citation>
    <scope>NUCLEOTIDE SEQUENCE [LARGE SCALE GENOMIC DNA]</scope>
    <source>
        <strain evidence="4">ATCC 27377 / DSM 6068 / ICPB 4128</strain>
    </source>
</reference>
<dbReference type="KEGG" id="psl:Psta_2698"/>
<feature type="domain" description="Pyrrolo-quinoline quinone repeat" evidence="2">
    <location>
        <begin position="639"/>
        <end position="759"/>
    </location>
</feature>
<evidence type="ECO:0000313" key="4">
    <source>
        <dbReference type="Proteomes" id="UP000001887"/>
    </source>
</evidence>
<dbReference type="STRING" id="530564.Psta_2698"/>
<organism evidence="3 4">
    <name type="scientific">Pirellula staleyi (strain ATCC 27377 / DSM 6068 / ICPB 4128)</name>
    <name type="common">Pirella staleyi</name>
    <dbReference type="NCBI Taxonomy" id="530564"/>
    <lineage>
        <taxon>Bacteria</taxon>
        <taxon>Pseudomonadati</taxon>
        <taxon>Planctomycetota</taxon>
        <taxon>Planctomycetia</taxon>
        <taxon>Pirellulales</taxon>
        <taxon>Pirellulaceae</taxon>
        <taxon>Pirellula</taxon>
    </lineage>
</organism>
<dbReference type="Gene3D" id="1.25.10.10">
    <property type="entry name" value="Leucine-rich Repeat Variant"/>
    <property type="match status" value="1"/>
</dbReference>
<dbReference type="Gene3D" id="2.130.10.10">
    <property type="entry name" value="YVTN repeat-like/Quinoprotein amine dehydrogenase"/>
    <property type="match status" value="2"/>
</dbReference>
<dbReference type="SMART" id="SM00564">
    <property type="entry name" value="PQQ"/>
    <property type="match status" value="3"/>
</dbReference>
<dbReference type="InterPro" id="IPR015943">
    <property type="entry name" value="WD40/YVTN_repeat-like_dom_sf"/>
</dbReference>
<dbReference type="SUPFAM" id="SSF48371">
    <property type="entry name" value="ARM repeat"/>
    <property type="match status" value="1"/>
</dbReference>
<dbReference type="eggNOG" id="COG1520">
    <property type="taxonomic scope" value="Bacteria"/>
</dbReference>
<dbReference type="Pfam" id="PF13646">
    <property type="entry name" value="HEAT_2"/>
    <property type="match status" value="1"/>
</dbReference>
<dbReference type="OrthoDB" id="221984at2"/>
<dbReference type="PANTHER" id="PTHR34512:SF30">
    <property type="entry name" value="OUTER MEMBRANE PROTEIN ASSEMBLY FACTOR BAMB"/>
    <property type="match status" value="1"/>
</dbReference>
<evidence type="ECO:0000259" key="2">
    <source>
        <dbReference type="Pfam" id="PF13360"/>
    </source>
</evidence>
<dbReference type="PANTHER" id="PTHR34512">
    <property type="entry name" value="CELL SURFACE PROTEIN"/>
    <property type="match status" value="1"/>
</dbReference>
<dbReference type="SUPFAM" id="SSF101898">
    <property type="entry name" value="NHL repeat"/>
    <property type="match status" value="1"/>
</dbReference>
<dbReference type="SUPFAM" id="SSF48452">
    <property type="entry name" value="TPR-like"/>
    <property type="match status" value="1"/>
</dbReference>
<sequence length="1314" mass="143736" precursor="true">MNKSILPYWSSTRAVVFALVGSFLFTSTLSAQLAPIPLPGAFGIKRAVAGPAKAEDDSAPDPSETRFPGGAALKTDPEQQRLLKRADQCVADGRLDLAVVLWQKVLDEAGDTLMTRDGRTYTSLADEIELTLASLPPLALSTYRITADGEAQAILSRATPETEEDALARVANRYFLSSLGDDAAFRLACLALDRHDFVGASRLLNKILERHPDPSVPRAEVLLRLAVASSRVGDKQGAETSLSSIASVAGPRPERSILDAVTEQLAATSSSFSSEFSLDWPMLLGSSSRSGAMRPLPSAASERTLTELWVQEVELSASDSNVMNPWGGMVAPGIMVRRSAVRDPNAQPQVFSREQLVSQWRQNGWLPTGQLLFRDNKVYIKLADELICFHTSALNSQPVWRSVWLNQFELDGMSQMLMMMQMNMGIQTQASQRPKSAAEVMLFGDRIHQSMSLVDDMIYSIEGKRLGRDETPPRVARQQRGFQWGVTPRRTRTNFLAAYEADSGKVKWHRGASDEDKEGSQDVGFLAAPVGSGELLLAPVTDGGTIWLYAMAKSDGSTRWKTYLCDEPQGGAAPWSPTIMAVDGRDAYLTCGNGVVFAIDAVGGNIRWAVRYERDGKPDDRMRQMYGTQYGAMMSFEGWTEDVVIPSGRTLVVLSSDSDKIVALDRRSGQIIWESPRVKWEVPATYVLGVSGRGLFVAGKNVVRRYDIPSGRLVWVTELEDSLGRGTLTSDAIYMPVNDSIVKLDLEKGTKQTQVGVSLTTDDPVGNLYSDGEKFWVTGGGRVYAMTNLDHRLNMLAEQIKAGDADAQFNRMRLYSKQKDLDRTLADLRGGYQLVLAKSTPDEAAARLFAAIAELKLSQQNPDVTIDLMNEMFVAPTERPTISKEMAMKRGSLLVNTLFVVRQKKLVGQTERILKLAPILDQEHLITAAAQTLTALPPTADDLPAIRVALEAKEAAGPIMAAGILAKLAPDEAKQSLPKLLGDTDENVQLAAARALMNLGDRAALTKLGELLDALSSKVRTRSYQSLRAATGQTLPFIAEAKPEEREKAVAAWKEWISTTGATAELKLPLPDVDMPLGRTLLVSQAQGLIIELDADHKERWRKQVPNPWSCQGLPNGHRLVTLFAQNTVVEYDEEGKEVWKKDRLPGPVYSCQRLENGGTLVACADVQQIIEIAPDGTQTTITVQGRPMSARRLSNGNTLVALQQGGRVVEVDSTGKTVWEARNMNGPCHVERLENGNTIVCQMYTGQVVEVDPSGQKTVWTAKVPLVNPFCAQRLPNGNTLIADNNGVSEVDPTGTQVKWQQRMGNITGVSQY</sequence>
<dbReference type="Pfam" id="PF13360">
    <property type="entry name" value="PQQ_2"/>
    <property type="match status" value="3"/>
</dbReference>
<evidence type="ECO:0000313" key="3">
    <source>
        <dbReference type="EMBL" id="ADB17366.1"/>
    </source>
</evidence>
<dbReference type="eggNOG" id="COG1413">
    <property type="taxonomic scope" value="Bacteria"/>
</dbReference>
<dbReference type="InterPro" id="IPR011989">
    <property type="entry name" value="ARM-like"/>
</dbReference>
<gene>
    <name evidence="3" type="ordered locus">Psta_2698</name>
</gene>
<evidence type="ECO:0000256" key="1">
    <source>
        <dbReference type="SAM" id="MobiDB-lite"/>
    </source>
</evidence>
<accession>D2R6R6</accession>
<dbReference type="InterPro" id="IPR011047">
    <property type="entry name" value="Quinoprotein_ADH-like_sf"/>
</dbReference>